<dbReference type="SMART" id="SM00456">
    <property type="entry name" value="WW"/>
    <property type="match status" value="1"/>
</dbReference>
<accession>A0A5E4QHA1</accession>
<name>A0A5E4QHA1_9NEOP</name>
<protein>
    <recommendedName>
        <fullName evidence="2">WW domain-containing protein</fullName>
    </recommendedName>
</protein>
<dbReference type="Gene3D" id="2.20.70.10">
    <property type="match status" value="1"/>
</dbReference>
<dbReference type="InterPro" id="IPR001202">
    <property type="entry name" value="WW_dom"/>
</dbReference>
<dbReference type="PROSITE" id="PS50020">
    <property type="entry name" value="WW_DOMAIN_2"/>
    <property type="match status" value="1"/>
</dbReference>
<organism evidence="3 4">
    <name type="scientific">Leptidea sinapis</name>
    <dbReference type="NCBI Taxonomy" id="189913"/>
    <lineage>
        <taxon>Eukaryota</taxon>
        <taxon>Metazoa</taxon>
        <taxon>Ecdysozoa</taxon>
        <taxon>Arthropoda</taxon>
        <taxon>Hexapoda</taxon>
        <taxon>Insecta</taxon>
        <taxon>Pterygota</taxon>
        <taxon>Neoptera</taxon>
        <taxon>Endopterygota</taxon>
        <taxon>Lepidoptera</taxon>
        <taxon>Glossata</taxon>
        <taxon>Ditrysia</taxon>
        <taxon>Papilionoidea</taxon>
        <taxon>Pieridae</taxon>
        <taxon>Dismorphiinae</taxon>
        <taxon>Leptidea</taxon>
    </lineage>
</organism>
<dbReference type="PANTHER" id="PTHR46697">
    <property type="entry name" value="FORMIN-BINDING PROTEIN 4"/>
    <property type="match status" value="1"/>
</dbReference>
<dbReference type="Proteomes" id="UP000324832">
    <property type="component" value="Unassembled WGS sequence"/>
</dbReference>
<evidence type="ECO:0000313" key="4">
    <source>
        <dbReference type="Proteomes" id="UP000324832"/>
    </source>
</evidence>
<dbReference type="AlphaFoldDB" id="A0A5E4QHA1"/>
<evidence type="ECO:0000313" key="3">
    <source>
        <dbReference type="EMBL" id="VVC96912.1"/>
    </source>
</evidence>
<dbReference type="PANTHER" id="PTHR46697:SF1">
    <property type="entry name" value="FORMIN-BINDING PROTEIN 4"/>
    <property type="match status" value="1"/>
</dbReference>
<keyword evidence="4" id="KW-1185">Reference proteome</keyword>
<reference evidence="3 4" key="1">
    <citation type="submission" date="2017-07" db="EMBL/GenBank/DDBJ databases">
        <authorList>
            <person name="Talla V."/>
            <person name="Backstrom N."/>
        </authorList>
    </citation>
    <scope>NUCLEOTIDE SEQUENCE [LARGE SCALE GENOMIC DNA]</scope>
</reference>
<dbReference type="InterPro" id="IPR053076">
    <property type="entry name" value="WW_domain_protein"/>
</dbReference>
<dbReference type="CDD" id="cd00201">
    <property type="entry name" value="WW"/>
    <property type="match status" value="1"/>
</dbReference>
<feature type="domain" description="WW" evidence="2">
    <location>
        <begin position="59"/>
        <end position="87"/>
    </location>
</feature>
<feature type="region of interest" description="Disordered" evidence="1">
    <location>
        <begin position="263"/>
        <end position="319"/>
    </location>
</feature>
<dbReference type="SUPFAM" id="SSF51045">
    <property type="entry name" value="WW domain"/>
    <property type="match status" value="1"/>
</dbReference>
<dbReference type="InterPro" id="IPR036020">
    <property type="entry name" value="WW_dom_sf"/>
</dbReference>
<dbReference type="Pfam" id="PF00397">
    <property type="entry name" value="WW"/>
    <property type="match status" value="1"/>
</dbReference>
<feature type="region of interest" description="Disordered" evidence="1">
    <location>
        <begin position="177"/>
        <end position="239"/>
    </location>
</feature>
<evidence type="ECO:0000256" key="1">
    <source>
        <dbReference type="SAM" id="MobiDB-lite"/>
    </source>
</evidence>
<gene>
    <name evidence="3" type="ORF">LSINAPIS_LOCUS8310</name>
</gene>
<sequence length="651" mass="72381">MSKLNPLGLSYGDSDDDSDSGAIEPLTKKVHQEKTSTKSYAMHKPPANIHTPPIPHCQWSACYDENSGFTYYWNQHTNAVTWEAPPEYLLALKLAQQQISTGKTAEVTAAEWKLYQQSLVEKQQPQNNANVKPPPVKKQVKKNNNMCMVTCKEKKIVRKRPSSDSDTDYKIELITSYHNSDSESNDDIPAIPQATSTSAPNVRQPLKRQKTKPNTEFAPTKQTYSQPIGPTLPSKVSGPAPPIIPHVPKLVYSMSIGPELPPKQTYSSAIGPELPPSEPKSPIIPPVQENITKSPESCASTEQGKSTPKPVDENSDDENSLLEKLKDKAKLLEKLGGELPSEIQRIIKEDSEKCSPKSDTRDLDVDELLAEIEKKELPKVAKAKKIDLEVKIDSASNSPRSMTPPIDDKILNKINGATLFPSAVNISETVMIRPKTPPVEKEKKPNMYLLDTKDVVESHRKKLRISNSVLPKKIEKVATPSYTTKYSQFIEGFSSERTGLGFSGDDNSNSVPKNSISYGNGLVFTKGETLNEDKKDEDLDNLVDLVEAKLKYLNELQPSELTPVQEMLIQMQTLLNAFRVGALTGDYLRRWSGAAQQSLSTHEAAAAPPGWLCVFQRYAPYHRAPLRAFPSRTHRYHTNTQTHPRSILISS</sequence>
<feature type="compositionally biased region" description="Basic and acidic residues" evidence="1">
    <location>
        <begin position="26"/>
        <end position="36"/>
    </location>
</feature>
<proteinExistence type="predicted"/>
<evidence type="ECO:0000259" key="2">
    <source>
        <dbReference type="PROSITE" id="PS50020"/>
    </source>
</evidence>
<dbReference type="EMBL" id="FZQP02002935">
    <property type="protein sequence ID" value="VVC96912.1"/>
    <property type="molecule type" value="Genomic_DNA"/>
</dbReference>
<feature type="compositionally biased region" description="Polar residues" evidence="1">
    <location>
        <begin position="289"/>
        <end position="306"/>
    </location>
</feature>
<feature type="region of interest" description="Disordered" evidence="1">
    <location>
        <begin position="1"/>
        <end position="38"/>
    </location>
</feature>
<feature type="compositionally biased region" description="Pro residues" evidence="1">
    <location>
        <begin position="273"/>
        <end position="285"/>
    </location>
</feature>